<dbReference type="AlphaFoldDB" id="A0A9N9Y7B6"/>
<keyword evidence="1" id="KW-0812">Transmembrane</keyword>
<name>A0A9N9Y7B6_9HYPO</name>
<reference evidence="2 3" key="2">
    <citation type="submission" date="2021-10" db="EMBL/GenBank/DDBJ databases">
        <authorList>
            <person name="Piombo E."/>
        </authorList>
    </citation>
    <scope>NUCLEOTIDE SEQUENCE [LARGE SCALE GENOMIC DNA]</scope>
</reference>
<keyword evidence="3" id="KW-1185">Reference proteome</keyword>
<feature type="transmembrane region" description="Helical" evidence="1">
    <location>
        <begin position="114"/>
        <end position="134"/>
    </location>
</feature>
<evidence type="ECO:0000313" key="2">
    <source>
        <dbReference type="EMBL" id="CAG9990627.1"/>
    </source>
</evidence>
<evidence type="ECO:0000313" key="3">
    <source>
        <dbReference type="Proteomes" id="UP000754883"/>
    </source>
</evidence>
<dbReference type="Proteomes" id="UP000754883">
    <property type="component" value="Unassembled WGS sequence"/>
</dbReference>
<proteinExistence type="predicted"/>
<comment type="caution">
    <text evidence="2">The sequence shown here is derived from an EMBL/GenBank/DDBJ whole genome shotgun (WGS) entry which is preliminary data.</text>
</comment>
<dbReference type="OrthoDB" id="5141681at2759"/>
<feature type="transmembrane region" description="Helical" evidence="1">
    <location>
        <begin position="140"/>
        <end position="161"/>
    </location>
</feature>
<reference evidence="3" key="1">
    <citation type="submission" date="2019-06" db="EMBL/GenBank/DDBJ databases">
        <authorList>
            <person name="Broberg M."/>
        </authorList>
    </citation>
    <scope>NUCLEOTIDE SEQUENCE [LARGE SCALE GENOMIC DNA]</scope>
</reference>
<keyword evidence="1" id="KW-1133">Transmembrane helix</keyword>
<dbReference type="EMBL" id="CABFNO020001473">
    <property type="protein sequence ID" value="CAG9990627.1"/>
    <property type="molecule type" value="Genomic_DNA"/>
</dbReference>
<protein>
    <submittedName>
        <fullName evidence="2">Uncharacterized protein</fullName>
    </submittedName>
</protein>
<gene>
    <name evidence="2" type="ORF">CBYS24578_00013932</name>
</gene>
<accession>A0A9N9Y7B6</accession>
<sequence length="168" mass="17851">MRTTNGWSSLLVASVDAALMRRDSVWIVSVSPLSGSGSNMPDLEAQAGSKRVYVSQSEYSEALTKALYNPQLLHGANNFLVSNYEDLIQADDVLSAEPKRALCVKKVFYPRTAAVWFGLALFLSTAIGLTAGIVSHDLMLGFAAGTGSLAILGAIQGALVWQARSTGK</sequence>
<keyword evidence="1" id="KW-0472">Membrane</keyword>
<organism evidence="2 3">
    <name type="scientific">Clonostachys byssicola</name>
    <dbReference type="NCBI Taxonomy" id="160290"/>
    <lineage>
        <taxon>Eukaryota</taxon>
        <taxon>Fungi</taxon>
        <taxon>Dikarya</taxon>
        <taxon>Ascomycota</taxon>
        <taxon>Pezizomycotina</taxon>
        <taxon>Sordariomycetes</taxon>
        <taxon>Hypocreomycetidae</taxon>
        <taxon>Hypocreales</taxon>
        <taxon>Bionectriaceae</taxon>
        <taxon>Clonostachys</taxon>
    </lineage>
</organism>
<evidence type="ECO:0000256" key="1">
    <source>
        <dbReference type="SAM" id="Phobius"/>
    </source>
</evidence>